<protein>
    <submittedName>
        <fullName evidence="2">AhpD-like protein</fullName>
    </submittedName>
</protein>
<dbReference type="Pfam" id="PF02627">
    <property type="entry name" value="CMD"/>
    <property type="match status" value="1"/>
</dbReference>
<dbReference type="SUPFAM" id="SSF69118">
    <property type="entry name" value="AhpD-like"/>
    <property type="match status" value="1"/>
</dbReference>
<dbReference type="Gene3D" id="1.20.1290.10">
    <property type="entry name" value="AhpD-like"/>
    <property type="match status" value="1"/>
</dbReference>
<accession>A0A4Q9M616</accession>
<dbReference type="InterPro" id="IPR003779">
    <property type="entry name" value="CMD-like"/>
</dbReference>
<dbReference type="GO" id="GO:0051920">
    <property type="term" value="F:peroxiredoxin activity"/>
    <property type="evidence" value="ECO:0007669"/>
    <property type="project" value="InterPro"/>
</dbReference>
<proteinExistence type="predicted"/>
<dbReference type="PANTHER" id="PTHR34846">
    <property type="entry name" value="4-CARBOXYMUCONOLACTONE DECARBOXYLASE FAMILY PROTEIN (AFU_ORTHOLOGUE AFUA_6G11590)"/>
    <property type="match status" value="1"/>
</dbReference>
<evidence type="ECO:0000259" key="1">
    <source>
        <dbReference type="Pfam" id="PF02627"/>
    </source>
</evidence>
<feature type="domain" description="Carboxymuconolactone decarboxylase-like" evidence="1">
    <location>
        <begin position="39"/>
        <end position="109"/>
    </location>
</feature>
<reference evidence="2" key="1">
    <citation type="submission" date="2019-01" db="EMBL/GenBank/DDBJ databases">
        <title>Draft genome sequences of three monokaryotic isolates of the white-rot basidiomycete fungus Dichomitus squalens.</title>
        <authorList>
            <consortium name="DOE Joint Genome Institute"/>
            <person name="Lopez S.C."/>
            <person name="Andreopoulos B."/>
            <person name="Pangilinan J."/>
            <person name="Lipzen A."/>
            <person name="Riley R."/>
            <person name="Ahrendt S."/>
            <person name="Ng V."/>
            <person name="Barry K."/>
            <person name="Daum C."/>
            <person name="Grigoriev I.V."/>
            <person name="Hilden K.S."/>
            <person name="Makela M.R."/>
            <person name="de Vries R.P."/>
        </authorList>
    </citation>
    <scope>NUCLEOTIDE SEQUENCE [LARGE SCALE GENOMIC DNA]</scope>
    <source>
        <strain evidence="2">OM18370.1</strain>
    </source>
</reference>
<dbReference type="InterPro" id="IPR029032">
    <property type="entry name" value="AhpD-like"/>
</dbReference>
<dbReference type="Proteomes" id="UP000292957">
    <property type="component" value="Unassembled WGS sequence"/>
</dbReference>
<evidence type="ECO:0000313" key="2">
    <source>
        <dbReference type="EMBL" id="TBU22365.1"/>
    </source>
</evidence>
<name>A0A4Q9M616_9APHY</name>
<dbReference type="AlphaFoldDB" id="A0A4Q9M616"/>
<dbReference type="OrthoDB" id="9998495at2759"/>
<sequence length="196" mass="21014">MPRVPYVPEDTPGPIADEIRVRRGGRGLSPLDTMLLNAPPIAEGWSKLLGAIRTKSTLEDDLREIIILRVAARNKASFEWVQHEPVARAAGLTTEQLARVGAVTASISGEGEGQLSSIQAAALQLADSMTVNVHFQDAEFDALRLAFVAQGDEEAVVSRKMVEAVATCAAYNMVSRLLVALDVDDRADVPCPVPSL</sequence>
<dbReference type="EMBL" id="ML143545">
    <property type="protein sequence ID" value="TBU22365.1"/>
    <property type="molecule type" value="Genomic_DNA"/>
</dbReference>
<gene>
    <name evidence="2" type="ORF">BD311DRAFT_770515</name>
</gene>
<organism evidence="2">
    <name type="scientific">Dichomitus squalens</name>
    <dbReference type="NCBI Taxonomy" id="114155"/>
    <lineage>
        <taxon>Eukaryota</taxon>
        <taxon>Fungi</taxon>
        <taxon>Dikarya</taxon>
        <taxon>Basidiomycota</taxon>
        <taxon>Agaricomycotina</taxon>
        <taxon>Agaricomycetes</taxon>
        <taxon>Polyporales</taxon>
        <taxon>Polyporaceae</taxon>
        <taxon>Dichomitus</taxon>
    </lineage>
</organism>
<dbReference type="PANTHER" id="PTHR34846:SF11">
    <property type="entry name" value="4-CARBOXYMUCONOLACTONE DECARBOXYLASE FAMILY PROTEIN (AFU_ORTHOLOGUE AFUA_6G11590)"/>
    <property type="match status" value="1"/>
</dbReference>